<accession>A0A1Y2MH78</accession>
<proteinExistence type="predicted"/>
<dbReference type="OMA" id="AVDVWEM"/>
<dbReference type="InterPro" id="IPR020915">
    <property type="entry name" value="UPF0311"/>
</dbReference>
<keyword evidence="2" id="KW-1185">Reference proteome</keyword>
<reference evidence="1 2" key="1">
    <citation type="journal article" date="2017" name="Genome Announc.">
        <title>Genome sequence of the saprophytic ascomycete Epicoccum nigrum ICMP 19927 strain isolated from New Zealand.</title>
        <authorList>
            <person name="Fokin M."/>
            <person name="Fleetwood D."/>
            <person name="Weir B.S."/>
            <person name="Villas-Boas S.G."/>
        </authorList>
    </citation>
    <scope>NUCLEOTIDE SEQUENCE [LARGE SCALE GENOMIC DNA]</scope>
    <source>
        <strain evidence="1 2">ICMP 19927</strain>
    </source>
</reference>
<dbReference type="PANTHER" id="PTHR37315:SF1">
    <property type="entry name" value="UPF0311 PROTEIN BLR7842"/>
    <property type="match status" value="1"/>
</dbReference>
<name>A0A1Y2MH78_EPING</name>
<sequence>MASNRHEVQPPTMTLLYRMEAKLGERFSLGPVPNGQERIVIPIVGGTFEGPRLSGKVLNLGADWRLTDVDGKIRPDARYNIQTHDGAFISVTTDGPTQSDGRTLLRGRFETSTNGTYDWLNDVVAVGVLTRNGTESVLIDMWQAGAP</sequence>
<evidence type="ECO:0000313" key="2">
    <source>
        <dbReference type="Proteomes" id="UP000193240"/>
    </source>
</evidence>
<dbReference type="AlphaFoldDB" id="A0A1Y2MH78"/>
<organism evidence="1 2">
    <name type="scientific">Epicoccum nigrum</name>
    <name type="common">Soil fungus</name>
    <name type="synonym">Epicoccum purpurascens</name>
    <dbReference type="NCBI Taxonomy" id="105696"/>
    <lineage>
        <taxon>Eukaryota</taxon>
        <taxon>Fungi</taxon>
        <taxon>Dikarya</taxon>
        <taxon>Ascomycota</taxon>
        <taxon>Pezizomycotina</taxon>
        <taxon>Dothideomycetes</taxon>
        <taxon>Pleosporomycetidae</taxon>
        <taxon>Pleosporales</taxon>
        <taxon>Pleosporineae</taxon>
        <taxon>Didymellaceae</taxon>
        <taxon>Epicoccum</taxon>
    </lineage>
</organism>
<dbReference type="STRING" id="105696.A0A1Y2MH78"/>
<dbReference type="PANTHER" id="PTHR37315">
    <property type="entry name" value="UPF0311 PROTEIN BLR7842"/>
    <property type="match status" value="1"/>
</dbReference>
<dbReference type="Pfam" id="PF11578">
    <property type="entry name" value="DUF3237"/>
    <property type="match status" value="1"/>
</dbReference>
<dbReference type="Gene3D" id="2.40.160.20">
    <property type="match status" value="1"/>
</dbReference>
<gene>
    <name evidence="1" type="ORF">B5807_00076</name>
</gene>
<evidence type="ECO:0000313" key="1">
    <source>
        <dbReference type="EMBL" id="OSS54598.1"/>
    </source>
</evidence>
<protein>
    <submittedName>
        <fullName evidence="1">Uncharacterized protein</fullName>
    </submittedName>
</protein>
<dbReference type="EMBL" id="KZ107838">
    <property type="protein sequence ID" value="OSS54598.1"/>
    <property type="molecule type" value="Genomic_DNA"/>
</dbReference>
<dbReference type="InParanoid" id="A0A1Y2MH78"/>
<dbReference type="Proteomes" id="UP000193240">
    <property type="component" value="Unassembled WGS sequence"/>
</dbReference>